<evidence type="ECO:0000313" key="7">
    <source>
        <dbReference type="EMBL" id="CAH1176082.1"/>
    </source>
</evidence>
<dbReference type="Proteomes" id="UP001153737">
    <property type="component" value="Chromosome 7"/>
</dbReference>
<dbReference type="InterPro" id="IPR051885">
    <property type="entry name" value="CC_CF"/>
</dbReference>
<keyword evidence="2 4" id="KW-0175">Coiled coil</keyword>
<organism evidence="7 8">
    <name type="scientific">Phaedon cochleariae</name>
    <name type="common">Mustard beetle</name>
    <dbReference type="NCBI Taxonomy" id="80249"/>
    <lineage>
        <taxon>Eukaryota</taxon>
        <taxon>Metazoa</taxon>
        <taxon>Ecdysozoa</taxon>
        <taxon>Arthropoda</taxon>
        <taxon>Hexapoda</taxon>
        <taxon>Insecta</taxon>
        <taxon>Pterygota</taxon>
        <taxon>Neoptera</taxon>
        <taxon>Endopterygota</taxon>
        <taxon>Coleoptera</taxon>
        <taxon>Polyphaga</taxon>
        <taxon>Cucujiformia</taxon>
        <taxon>Chrysomeloidea</taxon>
        <taxon>Chrysomelidae</taxon>
        <taxon>Chrysomelinae</taxon>
        <taxon>Chrysomelini</taxon>
        <taxon>Phaedon</taxon>
    </lineage>
</organism>
<feature type="compositionally biased region" description="Acidic residues" evidence="5">
    <location>
        <begin position="92"/>
        <end position="109"/>
    </location>
</feature>
<dbReference type="GO" id="GO:0060271">
    <property type="term" value="P:cilium assembly"/>
    <property type="evidence" value="ECO:0007669"/>
    <property type="project" value="TreeGrafter"/>
</dbReference>
<accession>A0A9P0DP26</accession>
<sequence>MEENSEGTVEATEETDQPENPSEEPRPSFLDTVSINTTATEQIDEPNVEHKEDEVSINLFRDSRSHLVTDMPEQEIDPEDTEDETGKHSEKGEDDVEKEAGENDNGEVEAEGKGENEEIESKEREDGEKGDEADDQTKGVTISDVPHTEISDENKEGAQKVEGEKAEDAEAEQKSLGQKTSKQSGISTKYSKVTITEPSIDTDSKNKAKTRKSIRKSRSIVYEIAPRFRYDDDDRLARPSGDFGIRSDTDGGSTVKFYSYMDDEAEEEEEEVVVEEEEIVRIDRVPYYERNEIIQKEIEFKKIRNYILQKKLAMFFKRRKMDRVLHETDQQIDTQQKYGKKLDMFGELIELDTSQRSTITAELENLKKRRESKFNELNKLFGNMQERENEIGLGLIDTKTGKPIPDKLVERLIRRQNVQMDEVSAMRLKFIKLKEMVVEKETAISDLDQIGEGLYLMDYEQLKVENRSHADKIEEKEEDLTRLRFRCQNTIQILAHIREKSSALDSDLDDIKEDMSMVQFQNFQVRAQLNGVKQERDYYRSMTNNLRNDSGLLTQPELLRDMESSMEEFKTIYAELENLKKENKEKTQHIRNIRKNMEFSADLGTHKSFKNVLSKPLAKPLLYKGRPSLCKPTVPEEAFEYLKDFKPKVRLLNKKK</sequence>
<dbReference type="EMBL" id="OU896713">
    <property type="protein sequence ID" value="CAH1176082.1"/>
    <property type="molecule type" value="Genomic_DNA"/>
</dbReference>
<evidence type="ECO:0000256" key="4">
    <source>
        <dbReference type="SAM" id="Coils"/>
    </source>
</evidence>
<dbReference type="AlphaFoldDB" id="A0A9P0DP26"/>
<evidence type="ECO:0000256" key="3">
    <source>
        <dbReference type="ARBA" id="ARBA00023273"/>
    </source>
</evidence>
<feature type="coiled-coil region" evidence="4">
    <location>
        <begin position="559"/>
        <end position="596"/>
    </location>
</feature>
<evidence type="ECO:0000313" key="8">
    <source>
        <dbReference type="Proteomes" id="UP001153737"/>
    </source>
</evidence>
<evidence type="ECO:0000256" key="2">
    <source>
        <dbReference type="ARBA" id="ARBA00023054"/>
    </source>
</evidence>
<feature type="compositionally biased region" description="Basic and acidic residues" evidence="5">
    <location>
        <begin position="110"/>
        <end position="127"/>
    </location>
</feature>
<gene>
    <name evidence="7" type="ORF">PHAECO_LOCUS10783</name>
</gene>
<keyword evidence="3" id="KW-0966">Cell projection</keyword>
<feature type="compositionally biased region" description="Acidic residues" evidence="5">
    <location>
        <begin position="72"/>
        <end position="83"/>
    </location>
</feature>
<dbReference type="GO" id="GO:0005930">
    <property type="term" value="C:axoneme"/>
    <property type="evidence" value="ECO:0007669"/>
    <property type="project" value="TreeGrafter"/>
</dbReference>
<proteinExistence type="predicted"/>
<keyword evidence="8" id="KW-1185">Reference proteome</keyword>
<dbReference type="PANTHER" id="PTHR15654">
    <property type="entry name" value="COILED-COIL DOMAIN-CONTAINING PROTEIN 113-RELATED"/>
    <property type="match status" value="1"/>
</dbReference>
<reference evidence="7" key="2">
    <citation type="submission" date="2022-10" db="EMBL/GenBank/DDBJ databases">
        <authorList>
            <consortium name="ENA_rothamsted_submissions"/>
            <consortium name="culmorum"/>
            <person name="King R."/>
        </authorList>
    </citation>
    <scope>NUCLEOTIDE SEQUENCE</scope>
</reference>
<feature type="compositionally biased region" description="Acidic residues" evidence="5">
    <location>
        <begin position="1"/>
        <end position="17"/>
    </location>
</feature>
<comment type="subcellular location">
    <subcellularLocation>
        <location evidence="1">Cell projection</location>
        <location evidence="1">Cilium</location>
    </subcellularLocation>
</comment>
<reference evidence="7" key="1">
    <citation type="submission" date="2022-01" db="EMBL/GenBank/DDBJ databases">
        <authorList>
            <person name="King R."/>
        </authorList>
    </citation>
    <scope>NUCLEOTIDE SEQUENCE</scope>
</reference>
<dbReference type="Pfam" id="PF13870">
    <property type="entry name" value="CCDC113_CCDC96_CC"/>
    <property type="match status" value="1"/>
</dbReference>
<evidence type="ECO:0000259" key="6">
    <source>
        <dbReference type="Pfam" id="PF13870"/>
    </source>
</evidence>
<dbReference type="InterPro" id="IPR025254">
    <property type="entry name" value="CCDC113/CCDC96_CC"/>
</dbReference>
<name>A0A9P0DP26_PHACE</name>
<evidence type="ECO:0000256" key="5">
    <source>
        <dbReference type="SAM" id="MobiDB-lite"/>
    </source>
</evidence>
<dbReference type="GO" id="GO:0036064">
    <property type="term" value="C:ciliary basal body"/>
    <property type="evidence" value="ECO:0007669"/>
    <property type="project" value="TreeGrafter"/>
</dbReference>
<evidence type="ECO:0000256" key="1">
    <source>
        <dbReference type="ARBA" id="ARBA00004138"/>
    </source>
</evidence>
<feature type="region of interest" description="Disordered" evidence="5">
    <location>
        <begin position="1"/>
        <end position="211"/>
    </location>
</feature>
<dbReference type="PANTHER" id="PTHR15654:SF1">
    <property type="entry name" value="COILED-COIL DOMAIN-CONTAINING PROTEIN 96"/>
    <property type="match status" value="1"/>
</dbReference>
<protein>
    <recommendedName>
        <fullName evidence="6">CCDC113/CCDC96 coiled-coil domain-containing protein</fullName>
    </recommendedName>
</protein>
<feature type="compositionally biased region" description="Basic and acidic residues" evidence="5">
    <location>
        <begin position="146"/>
        <end position="173"/>
    </location>
</feature>
<feature type="compositionally biased region" description="Polar residues" evidence="5">
    <location>
        <begin position="31"/>
        <end position="41"/>
    </location>
</feature>
<dbReference type="OrthoDB" id="10254794at2759"/>
<feature type="compositionally biased region" description="Polar residues" evidence="5">
    <location>
        <begin position="175"/>
        <end position="201"/>
    </location>
</feature>
<feature type="domain" description="CCDC113/CCDC96 coiled-coil" evidence="6">
    <location>
        <begin position="420"/>
        <end position="591"/>
    </location>
</feature>